<evidence type="ECO:0000256" key="10">
    <source>
        <dbReference type="ARBA" id="ARBA00048807"/>
    </source>
</evidence>
<evidence type="ECO:0000256" key="4">
    <source>
        <dbReference type="ARBA" id="ARBA00012982"/>
    </source>
</evidence>
<dbReference type="SUPFAM" id="SSF55620">
    <property type="entry name" value="Tetrahydrobiopterin biosynthesis enzymes-like"/>
    <property type="match status" value="1"/>
</dbReference>
<protein>
    <recommendedName>
        <fullName evidence="5">6-carboxy-5,6,7,8-tetrahydropterin synthase</fullName>
        <ecNumber evidence="4">4.1.2.50</ecNumber>
    </recommendedName>
    <alternativeName>
        <fullName evidence="9">Queuosine biosynthesis protein QueD</fullName>
    </alternativeName>
</protein>
<accession>A0ABQ3V7E1</accession>
<organism evidence="11 12">
    <name type="scientific">Dictyobacter formicarum</name>
    <dbReference type="NCBI Taxonomy" id="2778368"/>
    <lineage>
        <taxon>Bacteria</taxon>
        <taxon>Bacillati</taxon>
        <taxon>Chloroflexota</taxon>
        <taxon>Ktedonobacteria</taxon>
        <taxon>Ktedonobacterales</taxon>
        <taxon>Dictyobacteraceae</taxon>
        <taxon>Dictyobacter</taxon>
    </lineage>
</organism>
<evidence type="ECO:0000256" key="8">
    <source>
        <dbReference type="ARBA" id="ARBA00023239"/>
    </source>
</evidence>
<keyword evidence="7" id="KW-0862">Zinc</keyword>
<evidence type="ECO:0000256" key="5">
    <source>
        <dbReference type="ARBA" id="ARBA00018141"/>
    </source>
</evidence>
<comment type="similarity">
    <text evidence="3">Belongs to the PTPS family. QueD subfamily.</text>
</comment>
<dbReference type="EC" id="4.1.2.50" evidence="4"/>
<comment type="caution">
    <text evidence="11">The sequence shown here is derived from an EMBL/GenBank/DDBJ whole genome shotgun (WGS) entry which is preliminary data.</text>
</comment>
<evidence type="ECO:0000256" key="1">
    <source>
        <dbReference type="ARBA" id="ARBA00001947"/>
    </source>
</evidence>
<gene>
    <name evidence="11" type="ORF">KSZ_00530</name>
</gene>
<keyword evidence="12" id="KW-1185">Reference proteome</keyword>
<proteinExistence type="inferred from homology"/>
<comment type="cofactor">
    <cofactor evidence="1">
        <name>Zn(2+)</name>
        <dbReference type="ChEBI" id="CHEBI:29105"/>
    </cofactor>
</comment>
<dbReference type="Proteomes" id="UP000635565">
    <property type="component" value="Unassembled WGS sequence"/>
</dbReference>
<dbReference type="Pfam" id="PF01242">
    <property type="entry name" value="PTPS"/>
    <property type="match status" value="1"/>
</dbReference>
<name>A0ABQ3V7E1_9CHLR</name>
<evidence type="ECO:0000256" key="6">
    <source>
        <dbReference type="ARBA" id="ARBA00022723"/>
    </source>
</evidence>
<evidence type="ECO:0000313" key="11">
    <source>
        <dbReference type="EMBL" id="GHO82047.1"/>
    </source>
</evidence>
<comment type="catalytic activity">
    <reaction evidence="10">
        <text>7,8-dihydroneopterin 3'-triphosphate + H2O = 6-carboxy-5,6,7,8-tetrahydropterin + triphosphate + acetaldehyde + 2 H(+)</text>
        <dbReference type="Rhea" id="RHEA:27966"/>
        <dbReference type="ChEBI" id="CHEBI:15343"/>
        <dbReference type="ChEBI" id="CHEBI:15377"/>
        <dbReference type="ChEBI" id="CHEBI:15378"/>
        <dbReference type="ChEBI" id="CHEBI:18036"/>
        <dbReference type="ChEBI" id="CHEBI:58462"/>
        <dbReference type="ChEBI" id="CHEBI:61032"/>
        <dbReference type="EC" id="4.1.2.50"/>
    </reaction>
</comment>
<dbReference type="Gene3D" id="3.30.479.10">
    <property type="entry name" value="6-pyruvoyl tetrahydropterin synthase/QueD"/>
    <property type="match status" value="1"/>
</dbReference>
<reference evidence="11 12" key="1">
    <citation type="journal article" date="2021" name="Int. J. Syst. Evol. Microbiol.">
        <title>Reticulibacter mediterranei gen. nov., sp. nov., within the new family Reticulibacteraceae fam. nov., and Ktedonospora formicarum gen. nov., sp. nov., Ktedonobacter robiniae sp. nov., Dictyobacter formicarum sp. nov. and Dictyobacter arantiisoli sp. nov., belonging to the class Ktedonobacteria.</title>
        <authorList>
            <person name="Yabe S."/>
            <person name="Zheng Y."/>
            <person name="Wang C.M."/>
            <person name="Sakai Y."/>
            <person name="Abe K."/>
            <person name="Yokota A."/>
            <person name="Donadio S."/>
            <person name="Cavaletti L."/>
            <person name="Monciardini P."/>
        </authorList>
    </citation>
    <scope>NUCLEOTIDE SEQUENCE [LARGE SCALE GENOMIC DNA]</scope>
    <source>
        <strain evidence="11 12">SOSP1-9</strain>
    </source>
</reference>
<comment type="pathway">
    <text evidence="2">Purine metabolism; 7-cyano-7-deazaguanine biosynthesis.</text>
</comment>
<dbReference type="InterPro" id="IPR038418">
    <property type="entry name" value="6-PTP_synth/QueD_sf"/>
</dbReference>
<evidence type="ECO:0000256" key="7">
    <source>
        <dbReference type="ARBA" id="ARBA00022833"/>
    </source>
</evidence>
<dbReference type="EMBL" id="BNJJ01000001">
    <property type="protein sequence ID" value="GHO82047.1"/>
    <property type="molecule type" value="Genomic_DNA"/>
</dbReference>
<dbReference type="PANTHER" id="PTHR12589">
    <property type="entry name" value="PYRUVOYL TETRAHYDROBIOPTERIN SYNTHASE"/>
    <property type="match status" value="1"/>
</dbReference>
<evidence type="ECO:0000313" key="12">
    <source>
        <dbReference type="Proteomes" id="UP000635565"/>
    </source>
</evidence>
<dbReference type="PANTHER" id="PTHR12589:SF7">
    <property type="entry name" value="6-PYRUVOYL TETRAHYDROBIOPTERIN SYNTHASE"/>
    <property type="match status" value="1"/>
</dbReference>
<evidence type="ECO:0000256" key="3">
    <source>
        <dbReference type="ARBA" id="ARBA00008900"/>
    </source>
</evidence>
<evidence type="ECO:0000256" key="2">
    <source>
        <dbReference type="ARBA" id="ARBA00005061"/>
    </source>
</evidence>
<evidence type="ECO:0000256" key="9">
    <source>
        <dbReference type="ARBA" id="ARBA00031449"/>
    </source>
</evidence>
<dbReference type="PIRSF" id="PIRSF006113">
    <property type="entry name" value="PTP_synth"/>
    <property type="match status" value="1"/>
</dbReference>
<keyword evidence="8" id="KW-0456">Lyase</keyword>
<sequence length="156" mass="17443">MRGNLMTKYAIITKEFAFEAAHHLPNHRGKCRRPHGHSYRLQISLRGPILQAPGESSDGMVMDFDDLKTIVNATIIESLSDAVPRGDSAQVVEKGGMDHNDLNALTGIRTTAENLVHWIWDALVAGGVPDALLYRIRLWETEKGYVEITHAEREEV</sequence>
<dbReference type="InterPro" id="IPR007115">
    <property type="entry name" value="6-PTP_synth/QueD"/>
</dbReference>
<keyword evidence="6" id="KW-0479">Metal-binding</keyword>